<feature type="transmembrane region" description="Helical" evidence="1">
    <location>
        <begin position="251"/>
        <end position="271"/>
    </location>
</feature>
<dbReference type="InterPro" id="IPR029044">
    <property type="entry name" value="Nucleotide-diphossugar_trans"/>
</dbReference>
<comment type="caution">
    <text evidence="3">The sequence shown here is derived from an EMBL/GenBank/DDBJ whole genome shotgun (WGS) entry which is preliminary data.</text>
</comment>
<keyword evidence="1" id="KW-1133">Transmembrane helix</keyword>
<proteinExistence type="predicted"/>
<keyword evidence="1" id="KW-0472">Membrane</keyword>
<keyword evidence="3" id="KW-0808">Transferase</keyword>
<name>A0A0G0H4G5_9BACT</name>
<keyword evidence="1" id="KW-0812">Transmembrane</keyword>
<dbReference type="GO" id="GO:0016740">
    <property type="term" value="F:transferase activity"/>
    <property type="evidence" value="ECO:0007669"/>
    <property type="project" value="UniProtKB-KW"/>
</dbReference>
<evidence type="ECO:0000256" key="1">
    <source>
        <dbReference type="SAM" id="Phobius"/>
    </source>
</evidence>
<gene>
    <name evidence="3" type="ORF">US53_C0001G0018</name>
</gene>
<dbReference type="Gene3D" id="3.90.550.10">
    <property type="entry name" value="Spore Coat Polysaccharide Biosynthesis Protein SpsA, Chain A"/>
    <property type="match status" value="1"/>
</dbReference>
<organism evidence="3 4">
    <name type="scientific">Candidatus Woesebacteria bacterium GW2011_GWA1_37_7</name>
    <dbReference type="NCBI Taxonomy" id="1618545"/>
    <lineage>
        <taxon>Bacteria</taxon>
        <taxon>Candidatus Woeseibacteriota</taxon>
    </lineage>
</organism>
<evidence type="ECO:0000259" key="2">
    <source>
        <dbReference type="Pfam" id="PF00535"/>
    </source>
</evidence>
<dbReference type="PANTHER" id="PTHR43630">
    <property type="entry name" value="POLY-BETA-1,6-N-ACETYL-D-GLUCOSAMINE SYNTHASE"/>
    <property type="match status" value="1"/>
</dbReference>
<dbReference type="Pfam" id="PF00535">
    <property type="entry name" value="Glycos_transf_2"/>
    <property type="match status" value="1"/>
</dbReference>
<sequence length="306" mass="36027">MKKHNLRPLSHKTLSVVLATRNEEQNIGECLESIKYIADEIIIFDEESSDKTPEIAKKYGAKVFTVKHEPIFHITKQKALSAASGNWILQLDADERVTPKLGEEIKEVVKFENNQIVRDQFERKCNEKNELYELFLRHQKLIEKREGHIGTESGEIVAFFIPRRNFFLGKQLVHAGVYPDGVIRLVKFGKAKFPAKSVHELMEVDGEVAWLFNDLEHHESPTFSRYLERLNRYTDLQAKEFKIKFKSKRSIIHLLYFSFIKPFYLFLLLYLRHKGYLDGMRGFIWSVFSALRYPIAYFKYWQSVKS</sequence>
<evidence type="ECO:0000313" key="4">
    <source>
        <dbReference type="Proteomes" id="UP000034591"/>
    </source>
</evidence>
<dbReference type="SUPFAM" id="SSF53448">
    <property type="entry name" value="Nucleotide-diphospho-sugar transferases"/>
    <property type="match status" value="1"/>
</dbReference>
<reference evidence="3 4" key="1">
    <citation type="journal article" date="2015" name="Nature">
        <title>rRNA introns, odd ribosomes, and small enigmatic genomes across a large radiation of phyla.</title>
        <authorList>
            <person name="Brown C.T."/>
            <person name="Hug L.A."/>
            <person name="Thomas B.C."/>
            <person name="Sharon I."/>
            <person name="Castelle C.J."/>
            <person name="Singh A."/>
            <person name="Wilkins M.J."/>
            <person name="Williams K.H."/>
            <person name="Banfield J.F."/>
        </authorList>
    </citation>
    <scope>NUCLEOTIDE SEQUENCE [LARGE SCALE GENOMIC DNA]</scope>
</reference>
<dbReference type="InterPro" id="IPR001173">
    <property type="entry name" value="Glyco_trans_2-like"/>
</dbReference>
<accession>A0A0G0H4G5</accession>
<feature type="domain" description="Glycosyltransferase 2-like" evidence="2">
    <location>
        <begin position="15"/>
        <end position="134"/>
    </location>
</feature>
<dbReference type="AlphaFoldDB" id="A0A0G0H4G5"/>
<protein>
    <submittedName>
        <fullName evidence="3">Glycosyltransferase</fullName>
    </submittedName>
</protein>
<evidence type="ECO:0000313" key="3">
    <source>
        <dbReference type="EMBL" id="KKQ38113.1"/>
    </source>
</evidence>
<dbReference type="PANTHER" id="PTHR43630:SF2">
    <property type="entry name" value="GLYCOSYLTRANSFERASE"/>
    <property type="match status" value="1"/>
</dbReference>
<dbReference type="EMBL" id="LBTI01000001">
    <property type="protein sequence ID" value="KKQ38113.1"/>
    <property type="molecule type" value="Genomic_DNA"/>
</dbReference>
<dbReference type="Proteomes" id="UP000034591">
    <property type="component" value="Unassembled WGS sequence"/>
</dbReference>
<dbReference type="STRING" id="1618545.US53_C0001G0018"/>
<dbReference type="CDD" id="cd02511">
    <property type="entry name" value="Beta4Glucosyltransferase"/>
    <property type="match status" value="1"/>
</dbReference>